<dbReference type="GO" id="GO:0005737">
    <property type="term" value="C:cytoplasm"/>
    <property type="evidence" value="ECO:0007669"/>
    <property type="project" value="UniProtKB-SubCell"/>
</dbReference>
<feature type="domain" description="UVR" evidence="7">
    <location>
        <begin position="209"/>
        <end position="244"/>
    </location>
</feature>
<dbReference type="EMBL" id="CAJHIS010000023">
    <property type="protein sequence ID" value="CAD6494522.1"/>
    <property type="molecule type" value="Genomic_DNA"/>
</dbReference>
<dbReference type="AlphaFoldDB" id="A0A811TFN3"/>
<accession>A0A811TFN3</accession>
<feature type="domain" description="GIY-YIG" evidence="8">
    <location>
        <begin position="27"/>
        <end position="105"/>
    </location>
</feature>
<evidence type="ECO:0000256" key="3">
    <source>
        <dbReference type="ARBA" id="ARBA00022769"/>
    </source>
</evidence>
<name>A0A811TFN3_9EURY</name>
<gene>
    <name evidence="6 10" type="primary">uvrC</name>
    <name evidence="10" type="ORF">EMLJLAPB_00818</name>
</gene>
<evidence type="ECO:0000313" key="10">
    <source>
        <dbReference type="EMBL" id="CAD6494522.1"/>
    </source>
</evidence>
<feature type="domain" description="UvrC family homology region profile" evidence="9">
    <location>
        <begin position="296"/>
        <end position="464"/>
    </location>
</feature>
<dbReference type="InterPro" id="IPR000305">
    <property type="entry name" value="GIY-YIG_endonuc"/>
</dbReference>
<keyword evidence="1 6" id="KW-0963">Cytoplasm</keyword>
<reference evidence="10" key="1">
    <citation type="submission" date="2020-10" db="EMBL/GenBank/DDBJ databases">
        <authorList>
            <person name="Hahn C.J."/>
            <person name="Laso-Perez R."/>
            <person name="Vulcano F."/>
            <person name="Vaziourakis K.-M."/>
            <person name="Stokke R."/>
            <person name="Steen I.H."/>
            <person name="Teske A."/>
            <person name="Boetius A."/>
            <person name="Liebeke M."/>
            <person name="Amann R."/>
            <person name="Knittel K."/>
        </authorList>
    </citation>
    <scope>NUCLEOTIDE SEQUENCE</scope>
    <source>
        <strain evidence="10">Gfbio:e3339647-f889-4370-9287-4fb5cb688e4c:AG392D22_GoMArc1</strain>
    </source>
</reference>
<dbReference type="PANTHER" id="PTHR30562">
    <property type="entry name" value="UVRC/OXIDOREDUCTASE"/>
    <property type="match status" value="1"/>
</dbReference>
<comment type="subcellular location">
    <subcellularLocation>
        <location evidence="6">Cytoplasm</location>
    </subcellularLocation>
</comment>
<evidence type="ECO:0000313" key="11">
    <source>
        <dbReference type="Proteomes" id="UP000634805"/>
    </source>
</evidence>
<dbReference type="Pfam" id="PF08459">
    <property type="entry name" value="UvrC_RNaseH_dom"/>
    <property type="match status" value="1"/>
</dbReference>
<dbReference type="InterPro" id="IPR050066">
    <property type="entry name" value="UvrABC_protein_C"/>
</dbReference>
<dbReference type="InterPro" id="IPR036876">
    <property type="entry name" value="UVR_dom_sf"/>
</dbReference>
<proteinExistence type="inferred from homology"/>
<evidence type="ECO:0000259" key="8">
    <source>
        <dbReference type="PROSITE" id="PS50164"/>
    </source>
</evidence>
<comment type="caution">
    <text evidence="10">The sequence shown here is derived from an EMBL/GenBank/DDBJ whole genome shotgun (WGS) entry which is preliminary data.</text>
</comment>
<keyword evidence="6" id="KW-0742">SOS response</keyword>
<evidence type="ECO:0000259" key="7">
    <source>
        <dbReference type="PROSITE" id="PS50151"/>
    </source>
</evidence>
<dbReference type="InterPro" id="IPR038476">
    <property type="entry name" value="UvrC_RNase_H_dom_sf"/>
</dbReference>
<dbReference type="InterPro" id="IPR001162">
    <property type="entry name" value="UvrC_RNase_H_dom"/>
</dbReference>
<protein>
    <recommendedName>
        <fullName evidence="6">UvrABC system protein C</fullName>
        <shortName evidence="6">Protein UvrC</shortName>
    </recommendedName>
    <alternativeName>
        <fullName evidence="6">Excinuclease ABC subunit C</fullName>
    </alternativeName>
</protein>
<comment type="subunit">
    <text evidence="6">Interacts with UvrB in an incision complex.</text>
</comment>
<dbReference type="PROSITE" id="PS50151">
    <property type="entry name" value="UVR"/>
    <property type="match status" value="1"/>
</dbReference>
<comment type="function">
    <text evidence="6">The UvrABC repair system catalyzes the recognition and processing of DNA lesions. UvrC both incises the 5' and 3' sides of the lesion. The N-terminal half is responsible for the 3' incision and the C-terminal half is responsible for the 5' incision.</text>
</comment>
<dbReference type="PROSITE" id="PS50165">
    <property type="entry name" value="UVRC"/>
    <property type="match status" value="1"/>
</dbReference>
<evidence type="ECO:0000256" key="6">
    <source>
        <dbReference type="HAMAP-Rule" id="MF_00203"/>
    </source>
</evidence>
<dbReference type="InterPro" id="IPR047296">
    <property type="entry name" value="GIY-YIG_UvrC_Cho"/>
</dbReference>
<dbReference type="GO" id="GO:0006289">
    <property type="term" value="P:nucleotide-excision repair"/>
    <property type="evidence" value="ECO:0007669"/>
    <property type="project" value="UniProtKB-UniRule"/>
</dbReference>
<keyword evidence="5 6" id="KW-0234">DNA repair</keyword>
<dbReference type="InterPro" id="IPR004791">
    <property type="entry name" value="UvrC"/>
</dbReference>
<dbReference type="Pfam" id="PF22920">
    <property type="entry name" value="UvrC_RNaseH"/>
    <property type="match status" value="1"/>
</dbReference>
<dbReference type="SUPFAM" id="SSF82771">
    <property type="entry name" value="GIY-YIG endonuclease"/>
    <property type="match status" value="1"/>
</dbReference>
<keyword evidence="3 6" id="KW-0228">DNA excision</keyword>
<dbReference type="Pfam" id="PF01541">
    <property type="entry name" value="GIY-YIG"/>
    <property type="match status" value="1"/>
</dbReference>
<evidence type="ECO:0000256" key="1">
    <source>
        <dbReference type="ARBA" id="ARBA00022490"/>
    </source>
</evidence>
<dbReference type="Pfam" id="PF02151">
    <property type="entry name" value="UVR"/>
    <property type="match status" value="1"/>
</dbReference>
<evidence type="ECO:0000256" key="4">
    <source>
        <dbReference type="ARBA" id="ARBA00022881"/>
    </source>
</evidence>
<organism evidence="10 11">
    <name type="scientific">Candidatus Argoarchaeum ethanivorans</name>
    <dbReference type="NCBI Taxonomy" id="2608793"/>
    <lineage>
        <taxon>Archaea</taxon>
        <taxon>Methanobacteriati</taxon>
        <taxon>Methanobacteriota</taxon>
        <taxon>Stenosarchaea group</taxon>
        <taxon>Methanomicrobia</taxon>
        <taxon>Methanosarcinales</taxon>
        <taxon>Methanosarcinales incertae sedis</taxon>
        <taxon>GOM Arc I cluster</taxon>
        <taxon>Candidatus Argoarchaeum</taxon>
    </lineage>
</organism>
<dbReference type="Gene3D" id="3.30.420.340">
    <property type="entry name" value="UvrC, RNAse H endonuclease domain"/>
    <property type="match status" value="1"/>
</dbReference>
<dbReference type="GO" id="GO:0009380">
    <property type="term" value="C:excinuclease repair complex"/>
    <property type="evidence" value="ECO:0007669"/>
    <property type="project" value="InterPro"/>
</dbReference>
<dbReference type="InterPro" id="IPR001943">
    <property type="entry name" value="UVR_dom"/>
</dbReference>
<evidence type="ECO:0000259" key="9">
    <source>
        <dbReference type="PROSITE" id="PS50165"/>
    </source>
</evidence>
<dbReference type="GO" id="GO:0003677">
    <property type="term" value="F:DNA binding"/>
    <property type="evidence" value="ECO:0007669"/>
    <property type="project" value="UniProtKB-UniRule"/>
</dbReference>
<evidence type="ECO:0000256" key="2">
    <source>
        <dbReference type="ARBA" id="ARBA00022763"/>
    </source>
</evidence>
<dbReference type="HAMAP" id="MF_00203">
    <property type="entry name" value="UvrC"/>
    <property type="match status" value="1"/>
</dbReference>
<dbReference type="SUPFAM" id="SSF46600">
    <property type="entry name" value="C-terminal UvrC-binding domain of UvrB"/>
    <property type="match status" value="1"/>
</dbReference>
<dbReference type="Proteomes" id="UP000634805">
    <property type="component" value="Unassembled WGS sequence"/>
</dbReference>
<dbReference type="InterPro" id="IPR035901">
    <property type="entry name" value="GIY-YIG_endonuc_sf"/>
</dbReference>
<dbReference type="GO" id="GO:0009432">
    <property type="term" value="P:SOS response"/>
    <property type="evidence" value="ECO:0007669"/>
    <property type="project" value="UniProtKB-UniRule"/>
</dbReference>
<dbReference type="SMART" id="SM00465">
    <property type="entry name" value="GIYc"/>
    <property type="match status" value="1"/>
</dbReference>
<dbReference type="CDD" id="cd10434">
    <property type="entry name" value="GIY-YIG_UvrC_Cho"/>
    <property type="match status" value="1"/>
</dbReference>
<dbReference type="GO" id="GO:0009381">
    <property type="term" value="F:excinuclease ABC activity"/>
    <property type="evidence" value="ECO:0007669"/>
    <property type="project" value="UniProtKB-UniRule"/>
</dbReference>
<dbReference type="Gene3D" id="3.40.1440.10">
    <property type="entry name" value="GIY-YIG endonuclease"/>
    <property type="match status" value="1"/>
</dbReference>
<comment type="similarity">
    <text evidence="6">Belongs to the UvrC family.</text>
</comment>
<sequence length="534" mass="61584">MTAKLPYENHKIFHSEIAMIDPSKLPEHPGCYLFKDATGGIIYVGKAKNLRKRVKSYFQKNDLNPKTVAMVQRIDFVDFIVTDNEVEALILENNLIKKNKPKYNIDLKDSKRYAYIELTDEKFPRLLVARRRVGTGKFFGPFVSAAARDYILSALKKTFQVRTCKRMPKKPCLRHQIDLCQAPCVGKIDSTEYSDRMKAIELILKGKTDELIKSKKNEILEASAELDFELALKLRNQIEAIEWLKEKQNVQLNKKYDEDIINYIVRTGRVYLILFNIYKGILENKQEFEFDCSDKFLEEFLVQYYSGDTVPAEVILPREINGSLISFLRVKRGDKVSVKVPKIGDKKQLLDLVRKNIEASFFSDIERLDDLKDKLHLTKPPIVIECFDISHLSGTSTVGSMVQFRNALPDKSNYRRFKIRTVEGIDDTRAIAEVVRRRYARLLNEGSDLPDLIVIDGGIGQLNSGARELRKLGLEIPIISIAKRLEEVYLLELAFPLKLPKKSKALKLIQQIRDEAHRFAISYSRLLHKKELLK</sequence>
<keyword evidence="4 6" id="KW-0267">Excision nuclease</keyword>
<dbReference type="NCBIfam" id="TIGR00194">
    <property type="entry name" value="uvrC"/>
    <property type="match status" value="1"/>
</dbReference>
<dbReference type="PANTHER" id="PTHR30562:SF1">
    <property type="entry name" value="UVRABC SYSTEM PROTEIN C"/>
    <property type="match status" value="1"/>
</dbReference>
<dbReference type="PROSITE" id="PS50164">
    <property type="entry name" value="GIY_YIG"/>
    <property type="match status" value="1"/>
</dbReference>
<keyword evidence="2 6" id="KW-0227">DNA damage</keyword>
<dbReference type="FunFam" id="3.40.1440.10:FF:000001">
    <property type="entry name" value="UvrABC system protein C"/>
    <property type="match status" value="1"/>
</dbReference>
<evidence type="ECO:0000256" key="5">
    <source>
        <dbReference type="ARBA" id="ARBA00023204"/>
    </source>
</evidence>